<feature type="compositionally biased region" description="Low complexity" evidence="1">
    <location>
        <begin position="356"/>
        <end position="365"/>
    </location>
</feature>
<feature type="compositionally biased region" description="Polar residues" evidence="1">
    <location>
        <begin position="332"/>
        <end position="353"/>
    </location>
</feature>
<organism evidence="2 3">
    <name type="scientific">Orbilia ellipsospora</name>
    <dbReference type="NCBI Taxonomy" id="2528407"/>
    <lineage>
        <taxon>Eukaryota</taxon>
        <taxon>Fungi</taxon>
        <taxon>Dikarya</taxon>
        <taxon>Ascomycota</taxon>
        <taxon>Pezizomycotina</taxon>
        <taxon>Orbiliomycetes</taxon>
        <taxon>Orbiliales</taxon>
        <taxon>Orbiliaceae</taxon>
        <taxon>Orbilia</taxon>
    </lineage>
</organism>
<name>A0AAV9XU35_9PEZI</name>
<feature type="compositionally biased region" description="Low complexity" evidence="1">
    <location>
        <begin position="39"/>
        <end position="66"/>
    </location>
</feature>
<dbReference type="Proteomes" id="UP001365542">
    <property type="component" value="Unassembled WGS sequence"/>
</dbReference>
<dbReference type="AlphaFoldDB" id="A0AAV9XU35"/>
<gene>
    <name evidence="2" type="ORF">TWF694_001142</name>
</gene>
<sequence>MTSITASRGIANITPPSSSHGQRDWDYSVPIDAPEDDGNTYYSYTNNNRNGGATRSRASSSTTKVKSVMETRKPSYNRSNSDYTKDTPRSQNIHPSEVSPDDFLVAPRAPALAPRGADGRDSAMDMYSTNRLSTISHATDILPNINSSATAMYDLSGDIDNREASSWIHRDKLMRIESVEFKKSPATPTEAWVKTASRKLSMDQMSKVTRGSTWENNSFRYTTGGEDESNEAFENGDFDLRLPEEREVERVAQSKLAAARSRSVTPSKIPVNLASPAPIPLQFFERNSPLKRARSDSLEEDAQSISYPATRTRSRTVESSEQPPVTPPEKSAPTTSHSATPPSKITTRTPSKNSPRRPTSSHRTSAAGGKGAQKPRTVSSAGNRGSGGNTNSASIAKPINTPEGPPPWAMGSYTTDPKLPPDQQIIPTVAKRLQQEQWEREGAPASVFDRELRPLKLHDKDMEPKEAINFGEQSAQWPKINEKQRDPPPMVEPPKSERQETPKPPTKEPIRVKDPEQAPGKGAKDKGCCGCTIM</sequence>
<evidence type="ECO:0008006" key="4">
    <source>
        <dbReference type="Google" id="ProtNLM"/>
    </source>
</evidence>
<feature type="compositionally biased region" description="Polar residues" evidence="1">
    <location>
        <begin position="303"/>
        <end position="323"/>
    </location>
</feature>
<accession>A0AAV9XU35</accession>
<keyword evidence="3" id="KW-1185">Reference proteome</keyword>
<evidence type="ECO:0000256" key="1">
    <source>
        <dbReference type="SAM" id="MobiDB-lite"/>
    </source>
</evidence>
<evidence type="ECO:0000313" key="3">
    <source>
        <dbReference type="Proteomes" id="UP001365542"/>
    </source>
</evidence>
<comment type="caution">
    <text evidence="2">The sequence shown here is derived from an EMBL/GenBank/DDBJ whole genome shotgun (WGS) entry which is preliminary data.</text>
</comment>
<proteinExistence type="predicted"/>
<evidence type="ECO:0000313" key="2">
    <source>
        <dbReference type="EMBL" id="KAK6544447.1"/>
    </source>
</evidence>
<feature type="region of interest" description="Disordered" evidence="1">
    <location>
        <begin position="460"/>
        <end position="534"/>
    </location>
</feature>
<feature type="region of interest" description="Disordered" evidence="1">
    <location>
        <begin position="255"/>
        <end position="275"/>
    </location>
</feature>
<reference evidence="2 3" key="1">
    <citation type="submission" date="2019-10" db="EMBL/GenBank/DDBJ databases">
        <authorList>
            <person name="Palmer J.M."/>
        </authorList>
    </citation>
    <scope>NUCLEOTIDE SEQUENCE [LARGE SCALE GENOMIC DNA]</scope>
    <source>
        <strain evidence="2 3">TWF694</strain>
    </source>
</reference>
<feature type="compositionally biased region" description="Polar residues" evidence="1">
    <location>
        <begin position="376"/>
        <end position="394"/>
    </location>
</feature>
<dbReference type="EMBL" id="JAVHJO010000001">
    <property type="protein sequence ID" value="KAK6544447.1"/>
    <property type="molecule type" value="Genomic_DNA"/>
</dbReference>
<protein>
    <recommendedName>
        <fullName evidence="4">TeaA receptor TeaR</fullName>
    </recommendedName>
</protein>
<feature type="region of interest" description="Disordered" evidence="1">
    <location>
        <begin position="1"/>
        <end position="105"/>
    </location>
</feature>
<feature type="compositionally biased region" description="Basic and acidic residues" evidence="1">
    <location>
        <begin position="494"/>
        <end position="527"/>
    </location>
</feature>
<feature type="region of interest" description="Disordered" evidence="1">
    <location>
        <begin position="291"/>
        <end position="425"/>
    </location>
</feature>